<dbReference type="GeneID" id="54488943"/>
<protein>
    <recommendedName>
        <fullName evidence="6">Mid2 domain-containing protein</fullName>
    </recommendedName>
</protein>
<dbReference type="RefSeq" id="XP_033603957.1">
    <property type="nucleotide sequence ID" value="XM_033747889.1"/>
</dbReference>
<evidence type="ECO:0000256" key="2">
    <source>
        <dbReference type="SAM" id="Phobius"/>
    </source>
</evidence>
<feature type="region of interest" description="Disordered" evidence="1">
    <location>
        <begin position="157"/>
        <end position="199"/>
    </location>
</feature>
<feature type="transmembrane region" description="Helical" evidence="2">
    <location>
        <begin position="249"/>
        <end position="272"/>
    </location>
</feature>
<evidence type="ECO:0000256" key="1">
    <source>
        <dbReference type="SAM" id="MobiDB-lite"/>
    </source>
</evidence>
<proteinExistence type="predicted"/>
<evidence type="ECO:0000256" key="3">
    <source>
        <dbReference type="SAM" id="SignalP"/>
    </source>
</evidence>
<evidence type="ECO:0000313" key="4">
    <source>
        <dbReference type="EMBL" id="KAF2761506.1"/>
    </source>
</evidence>
<feature type="chain" id="PRO_5025598753" description="Mid2 domain-containing protein" evidence="3">
    <location>
        <begin position="27"/>
        <end position="476"/>
    </location>
</feature>
<reference evidence="4" key="1">
    <citation type="journal article" date="2020" name="Stud. Mycol.">
        <title>101 Dothideomycetes genomes: a test case for predicting lifestyles and emergence of pathogens.</title>
        <authorList>
            <person name="Haridas S."/>
            <person name="Albert R."/>
            <person name="Binder M."/>
            <person name="Bloem J."/>
            <person name="Labutti K."/>
            <person name="Salamov A."/>
            <person name="Andreopoulos B."/>
            <person name="Baker S."/>
            <person name="Barry K."/>
            <person name="Bills G."/>
            <person name="Bluhm B."/>
            <person name="Cannon C."/>
            <person name="Castanera R."/>
            <person name="Culley D."/>
            <person name="Daum C."/>
            <person name="Ezra D."/>
            <person name="Gonzalez J."/>
            <person name="Henrissat B."/>
            <person name="Kuo A."/>
            <person name="Liang C."/>
            <person name="Lipzen A."/>
            <person name="Lutzoni F."/>
            <person name="Magnuson J."/>
            <person name="Mondo S."/>
            <person name="Nolan M."/>
            <person name="Ohm R."/>
            <person name="Pangilinan J."/>
            <person name="Park H.-J."/>
            <person name="Ramirez L."/>
            <person name="Alfaro M."/>
            <person name="Sun H."/>
            <person name="Tritt A."/>
            <person name="Yoshinaga Y."/>
            <person name="Zwiers L.-H."/>
            <person name="Turgeon B."/>
            <person name="Goodwin S."/>
            <person name="Spatafora J."/>
            <person name="Crous P."/>
            <person name="Grigoriev I."/>
        </authorList>
    </citation>
    <scope>NUCLEOTIDE SEQUENCE</scope>
    <source>
        <strain evidence="4">CBS 121739</strain>
    </source>
</reference>
<organism evidence="4 5">
    <name type="scientific">Pseudovirgaria hyperparasitica</name>
    <dbReference type="NCBI Taxonomy" id="470096"/>
    <lineage>
        <taxon>Eukaryota</taxon>
        <taxon>Fungi</taxon>
        <taxon>Dikarya</taxon>
        <taxon>Ascomycota</taxon>
        <taxon>Pezizomycotina</taxon>
        <taxon>Dothideomycetes</taxon>
        <taxon>Dothideomycetes incertae sedis</taxon>
        <taxon>Acrospermales</taxon>
        <taxon>Acrospermaceae</taxon>
        <taxon>Pseudovirgaria</taxon>
    </lineage>
</organism>
<feature type="compositionally biased region" description="Polar residues" evidence="1">
    <location>
        <begin position="364"/>
        <end position="393"/>
    </location>
</feature>
<feature type="compositionally biased region" description="Polar residues" evidence="1">
    <location>
        <begin position="337"/>
        <end position="353"/>
    </location>
</feature>
<keyword evidence="2" id="KW-1133">Transmembrane helix</keyword>
<feature type="compositionally biased region" description="Low complexity" evidence="1">
    <location>
        <begin position="164"/>
        <end position="184"/>
    </location>
</feature>
<keyword evidence="3" id="KW-0732">Signal</keyword>
<gene>
    <name evidence="4" type="ORF">EJ05DRAFT_507170</name>
</gene>
<sequence length="476" mass="49195">MRSQLSFKSPIARYVVAFVLIIAVDAQTCYYPNGDKAGDSFACGTGDNVVCCPLQWQCLDNGLCYNPAAKILGRYSCTNGDFGAGCANNYCTYDNTAIGNEAILACNDGRYCCDKNRQAGNCCTDQGFEFVDNLSAGNVFATVLSTNGVAKATSLAGPSSFTDGSPSSAQSSVRSSNGGSTRPTSNPPSSPAPTSDVTAAGTPVVSEFTSIETGSNGPVTIVRTTVLTPASTDTPTNNDDSGGSSNTGMIVGLAVGIPLGLIAIAGILFFLWRRRRQQQAGRSDTGNTSNPFAATLSKPGKTSTETTSPTEITADAKYANVLPTGSQGNPVEIDSRPISNFTELPENSPSQTHSELEGSPAQPPNSFARQSKNNLAPGNASRNSETPSGSSISPAVGTGNFPSSPVSISSMNVEVPQDDLRIKGAHAAHFGGGSLQPVQEGEVTQSQSHPQPQGPVGPTSGQTQGGRFIPYRPPQP</sequence>
<feature type="compositionally biased region" description="Polar residues" evidence="1">
    <location>
        <begin position="400"/>
        <end position="412"/>
    </location>
</feature>
<keyword evidence="5" id="KW-1185">Reference proteome</keyword>
<feature type="region of interest" description="Disordered" evidence="1">
    <location>
        <begin position="280"/>
        <end position="476"/>
    </location>
</feature>
<dbReference type="AlphaFoldDB" id="A0A6A6WHN7"/>
<dbReference type="Proteomes" id="UP000799437">
    <property type="component" value="Unassembled WGS sequence"/>
</dbReference>
<feature type="compositionally biased region" description="Polar residues" evidence="1">
    <location>
        <begin position="280"/>
        <end position="292"/>
    </location>
</feature>
<name>A0A6A6WHN7_9PEZI</name>
<feature type="compositionally biased region" description="Polar residues" evidence="1">
    <location>
        <begin position="442"/>
        <end position="451"/>
    </location>
</feature>
<accession>A0A6A6WHN7</accession>
<feature type="signal peptide" evidence="3">
    <location>
        <begin position="1"/>
        <end position="26"/>
    </location>
</feature>
<evidence type="ECO:0008006" key="6">
    <source>
        <dbReference type="Google" id="ProtNLM"/>
    </source>
</evidence>
<feature type="compositionally biased region" description="Low complexity" evidence="1">
    <location>
        <begin position="302"/>
        <end position="313"/>
    </location>
</feature>
<dbReference type="EMBL" id="ML996566">
    <property type="protein sequence ID" value="KAF2761506.1"/>
    <property type="molecule type" value="Genomic_DNA"/>
</dbReference>
<evidence type="ECO:0000313" key="5">
    <source>
        <dbReference type="Proteomes" id="UP000799437"/>
    </source>
</evidence>
<keyword evidence="2" id="KW-0472">Membrane</keyword>
<keyword evidence="2" id="KW-0812">Transmembrane</keyword>
<dbReference type="OrthoDB" id="5215637at2759"/>
<dbReference type="Gene3D" id="1.20.5.510">
    <property type="entry name" value="Single helix bin"/>
    <property type="match status" value="1"/>
</dbReference>